<reference evidence="2" key="1">
    <citation type="journal article" date="2019" name="Int. J. Syst. Evol. Microbiol.">
        <title>The Global Catalogue of Microorganisms (GCM) 10K type strain sequencing project: providing services to taxonomists for standard genome sequencing and annotation.</title>
        <authorList>
            <consortium name="The Broad Institute Genomics Platform"/>
            <consortium name="The Broad Institute Genome Sequencing Center for Infectious Disease"/>
            <person name="Wu L."/>
            <person name="Ma J."/>
        </authorList>
    </citation>
    <scope>NUCLEOTIDE SEQUENCE [LARGE SCALE GENOMIC DNA]</scope>
    <source>
        <strain evidence="2">CECT 7131</strain>
    </source>
</reference>
<accession>A0ABT8AFQ4</accession>
<comment type="caution">
    <text evidence="1">The sequence shown here is derived from an EMBL/GenBank/DDBJ whole genome shotgun (WGS) entry which is preliminary data.</text>
</comment>
<sequence length="108" mass="11102">RGGRSRRAIAAHLAAKGVGREAAAAALAEVGAVASGEAELDAGLVQCRRRRTGPFARAAAAGEAMPPEARQKALAALARAGFGRDVAEAALDMPPEEATDRLLRFRQG</sequence>
<dbReference type="Proteomes" id="UP001529369">
    <property type="component" value="Unassembled WGS sequence"/>
</dbReference>
<evidence type="ECO:0000313" key="2">
    <source>
        <dbReference type="Proteomes" id="UP001529369"/>
    </source>
</evidence>
<organism evidence="1 2">
    <name type="scientific">Paeniroseomonas aquatica</name>
    <dbReference type="NCBI Taxonomy" id="373043"/>
    <lineage>
        <taxon>Bacteria</taxon>
        <taxon>Pseudomonadati</taxon>
        <taxon>Pseudomonadota</taxon>
        <taxon>Alphaproteobacteria</taxon>
        <taxon>Acetobacterales</taxon>
        <taxon>Acetobacteraceae</taxon>
        <taxon>Paeniroseomonas</taxon>
    </lineage>
</organism>
<gene>
    <name evidence="1" type="ORF">QWZ14_29425</name>
</gene>
<dbReference type="EMBL" id="JAUFPN010000279">
    <property type="protein sequence ID" value="MDN3568518.1"/>
    <property type="molecule type" value="Genomic_DNA"/>
</dbReference>
<keyword evidence="2" id="KW-1185">Reference proteome</keyword>
<name>A0ABT8AFQ4_9PROT</name>
<evidence type="ECO:0000313" key="1">
    <source>
        <dbReference type="EMBL" id="MDN3568518.1"/>
    </source>
</evidence>
<proteinExistence type="predicted"/>
<protein>
    <submittedName>
        <fullName evidence="1">RecX family transcriptional regulator</fullName>
    </submittedName>
</protein>
<feature type="non-terminal residue" evidence="1">
    <location>
        <position position="1"/>
    </location>
</feature>